<dbReference type="InterPro" id="IPR044772">
    <property type="entry name" value="NO3_transporter"/>
</dbReference>
<sequence length="618" mass="68498">MSGTENAVSTIAGSIETFSEEKTHVHSATDELCSSDSYHTDSRRCPEFKLPVNSANKATKINLLSISRPHMRAFHFAWLSFFLSFFAWFSIPPLVTTIKKYDHLTASQKDNTDILASAGTVLARLVIGPMADRHGPRTMQLVTLTLFSIPVFLTGATFNYASLAICRFFIGMVGAAFVITEFWTNLHFAPNIIGLAAATTAGWGNAGAGVANALMPQIYNLFQVFGLDKDKAWRACYIVPGVLLWIVGLGLYFFSDDCPAGNYKELIASSQRKKVPFLTALKRASSNYVVWLLFITYAISFGVEVLLNIKLSSYFQSRYSVTQSNAGLAAGLFGLMNIFARTLGGVCSDMSGKYFGMRGRLWSLFIFLLLEGVFCLIFYEMSSFGASIGVLVPFSIFVQCSTGSVFSIVPFVLPNYVGGVAGVVGAGGNVGSVVFGFLWKLPGVSNDPGKPFFFLSFFIIGLAFVVPFIYFPKYGAIFLKPRSKEPLQQNNDTTSWIPMKVDEQVECLSKGCVEVLNDAFAFEWQFLRCMECNKKNENICSGESKLTHSEFEDEVRDSKPLYKIAIYLLKLEIVRQQRTIHAMIELDLFSNQSWTLRNFSIPLDLTLSTTANTPQVEE</sequence>
<feature type="transmembrane region" description="Helical" evidence="7">
    <location>
        <begin position="139"/>
        <end position="161"/>
    </location>
</feature>
<evidence type="ECO:0000313" key="9">
    <source>
        <dbReference type="EMBL" id="KAK4523159.1"/>
    </source>
</evidence>
<feature type="transmembrane region" description="Helical" evidence="7">
    <location>
        <begin position="192"/>
        <end position="214"/>
    </location>
</feature>
<dbReference type="GO" id="GO:0016020">
    <property type="term" value="C:membrane"/>
    <property type="evidence" value="ECO:0007669"/>
    <property type="project" value="UniProtKB-SubCell"/>
</dbReference>
<feature type="transmembrane region" description="Helical" evidence="7">
    <location>
        <begin position="319"/>
        <end position="340"/>
    </location>
</feature>
<dbReference type="EMBL" id="JANCYU010000012">
    <property type="protein sequence ID" value="KAK4523159.1"/>
    <property type="molecule type" value="Genomic_DNA"/>
</dbReference>
<comment type="subcellular location">
    <subcellularLocation>
        <location evidence="1">Membrane</location>
        <topology evidence="1">Multi-pass membrane protein</topology>
    </subcellularLocation>
</comment>
<keyword evidence="10" id="KW-1185">Reference proteome</keyword>
<keyword evidence="5" id="KW-0534">Nitrate assimilation</keyword>
<evidence type="ECO:0000313" key="10">
    <source>
        <dbReference type="Proteomes" id="UP001300502"/>
    </source>
</evidence>
<evidence type="ECO:0000256" key="2">
    <source>
        <dbReference type="ARBA" id="ARBA00008432"/>
    </source>
</evidence>
<evidence type="ECO:0000256" key="1">
    <source>
        <dbReference type="ARBA" id="ARBA00004141"/>
    </source>
</evidence>
<reference evidence="9 10" key="1">
    <citation type="submission" date="2022-07" db="EMBL/GenBank/DDBJ databases">
        <title>Genome-wide signatures of adaptation to extreme environments.</title>
        <authorList>
            <person name="Cho C.H."/>
            <person name="Yoon H.S."/>
        </authorList>
    </citation>
    <scope>NUCLEOTIDE SEQUENCE [LARGE SCALE GENOMIC DNA]</scope>
    <source>
        <strain evidence="9 10">108.79 E11</strain>
    </source>
</reference>
<evidence type="ECO:0000256" key="7">
    <source>
        <dbReference type="SAM" id="Phobius"/>
    </source>
</evidence>
<evidence type="ECO:0000256" key="3">
    <source>
        <dbReference type="ARBA" id="ARBA00022692"/>
    </source>
</evidence>
<dbReference type="GO" id="GO:0042128">
    <property type="term" value="P:nitrate assimilation"/>
    <property type="evidence" value="ECO:0007669"/>
    <property type="project" value="UniProtKB-KW"/>
</dbReference>
<dbReference type="AlphaFoldDB" id="A0AAV9I6L2"/>
<keyword evidence="3 7" id="KW-0812">Transmembrane</keyword>
<keyword evidence="6 7" id="KW-0472">Membrane</keyword>
<feature type="transmembrane region" description="Helical" evidence="7">
    <location>
        <begin position="419"/>
        <end position="439"/>
    </location>
</feature>
<dbReference type="PROSITE" id="PS50850">
    <property type="entry name" value="MFS"/>
    <property type="match status" value="1"/>
</dbReference>
<proteinExistence type="inferred from homology"/>
<gene>
    <name evidence="9" type="ORF">GAYE_PCTG44G1051</name>
</gene>
<feature type="transmembrane region" description="Helical" evidence="7">
    <location>
        <begin position="235"/>
        <end position="254"/>
    </location>
</feature>
<evidence type="ECO:0000259" key="8">
    <source>
        <dbReference type="PROSITE" id="PS50850"/>
    </source>
</evidence>
<keyword evidence="4 7" id="KW-1133">Transmembrane helix</keyword>
<dbReference type="SUPFAM" id="SSF103473">
    <property type="entry name" value="MFS general substrate transporter"/>
    <property type="match status" value="1"/>
</dbReference>
<dbReference type="GO" id="GO:0015112">
    <property type="term" value="F:nitrate transmembrane transporter activity"/>
    <property type="evidence" value="ECO:0007669"/>
    <property type="project" value="InterPro"/>
</dbReference>
<dbReference type="CDD" id="cd17341">
    <property type="entry name" value="MFS_NRT2_like"/>
    <property type="match status" value="1"/>
</dbReference>
<feature type="transmembrane region" description="Helical" evidence="7">
    <location>
        <begin position="391"/>
        <end position="413"/>
    </location>
</feature>
<dbReference type="Gene3D" id="1.20.1250.20">
    <property type="entry name" value="MFS general substrate transporter like domains"/>
    <property type="match status" value="2"/>
</dbReference>
<dbReference type="PANTHER" id="PTHR23515">
    <property type="entry name" value="HIGH-AFFINITY NITRATE TRANSPORTER 2.3"/>
    <property type="match status" value="1"/>
</dbReference>
<comment type="similarity">
    <text evidence="2">Belongs to the major facilitator superfamily. Nitrate/nitrite porter (TC 2.A.1.8) family.</text>
</comment>
<dbReference type="InterPro" id="IPR036259">
    <property type="entry name" value="MFS_trans_sf"/>
</dbReference>
<feature type="transmembrane region" description="Helical" evidence="7">
    <location>
        <begin position="451"/>
        <end position="471"/>
    </location>
</feature>
<dbReference type="Pfam" id="PF07690">
    <property type="entry name" value="MFS_1"/>
    <property type="match status" value="1"/>
</dbReference>
<dbReference type="InterPro" id="IPR020846">
    <property type="entry name" value="MFS_dom"/>
</dbReference>
<organism evidence="9 10">
    <name type="scientific">Galdieria yellowstonensis</name>
    <dbReference type="NCBI Taxonomy" id="3028027"/>
    <lineage>
        <taxon>Eukaryota</taxon>
        <taxon>Rhodophyta</taxon>
        <taxon>Bangiophyceae</taxon>
        <taxon>Galdieriales</taxon>
        <taxon>Galdieriaceae</taxon>
        <taxon>Galdieria</taxon>
    </lineage>
</organism>
<evidence type="ECO:0000256" key="5">
    <source>
        <dbReference type="ARBA" id="ARBA00023063"/>
    </source>
</evidence>
<dbReference type="Proteomes" id="UP001300502">
    <property type="component" value="Unassembled WGS sequence"/>
</dbReference>
<evidence type="ECO:0000256" key="6">
    <source>
        <dbReference type="ARBA" id="ARBA00023136"/>
    </source>
</evidence>
<protein>
    <recommendedName>
        <fullName evidence="8">Major facilitator superfamily (MFS) profile domain-containing protein</fullName>
    </recommendedName>
</protein>
<accession>A0AAV9I6L2</accession>
<evidence type="ECO:0000256" key="4">
    <source>
        <dbReference type="ARBA" id="ARBA00022989"/>
    </source>
</evidence>
<name>A0AAV9I6L2_9RHOD</name>
<comment type="caution">
    <text evidence="9">The sequence shown here is derived from an EMBL/GenBank/DDBJ whole genome shotgun (WGS) entry which is preliminary data.</text>
</comment>
<feature type="domain" description="Major facilitator superfamily (MFS) profile" evidence="8">
    <location>
        <begin position="73"/>
        <end position="475"/>
    </location>
</feature>
<feature type="transmembrane region" description="Helical" evidence="7">
    <location>
        <begin position="360"/>
        <end position="379"/>
    </location>
</feature>
<feature type="transmembrane region" description="Helical" evidence="7">
    <location>
        <begin position="73"/>
        <end position="91"/>
    </location>
</feature>
<dbReference type="InterPro" id="IPR011701">
    <property type="entry name" value="MFS"/>
</dbReference>
<feature type="transmembrane region" description="Helical" evidence="7">
    <location>
        <begin position="168"/>
        <end position="186"/>
    </location>
</feature>
<feature type="transmembrane region" description="Helical" evidence="7">
    <location>
        <begin position="288"/>
        <end position="307"/>
    </location>
</feature>